<dbReference type="SUPFAM" id="SSF52518">
    <property type="entry name" value="Thiamin diphosphate-binding fold (THDP-binding)"/>
    <property type="match status" value="1"/>
</dbReference>
<dbReference type="SUPFAM" id="SSF52922">
    <property type="entry name" value="TK C-terminal domain-like"/>
    <property type="match status" value="1"/>
</dbReference>
<comment type="caution">
    <text evidence="5">The sequence shown here is derived from an EMBL/GenBank/DDBJ whole genome shotgun (WGS) entry which is preliminary data.</text>
</comment>
<dbReference type="InterPro" id="IPR002880">
    <property type="entry name" value="Pyrv_Fd/Flavodoxin_OxRdtase_N"/>
</dbReference>
<dbReference type="Pfam" id="PF17147">
    <property type="entry name" value="PFOR_II"/>
    <property type="match status" value="1"/>
</dbReference>
<feature type="domain" description="Pyruvate:ferredoxin oxidoreductase core" evidence="4">
    <location>
        <begin position="469"/>
        <end position="559"/>
    </location>
</feature>
<evidence type="ECO:0000256" key="1">
    <source>
        <dbReference type="ARBA" id="ARBA00023002"/>
    </source>
</evidence>
<dbReference type="Gene3D" id="3.40.50.970">
    <property type="match status" value="1"/>
</dbReference>
<dbReference type="GO" id="GO:0016903">
    <property type="term" value="F:oxidoreductase activity, acting on the aldehyde or oxo group of donors"/>
    <property type="evidence" value="ECO:0007669"/>
    <property type="project" value="InterPro"/>
</dbReference>
<proteinExistence type="predicted"/>
<evidence type="ECO:0000313" key="5">
    <source>
        <dbReference type="EMBL" id="HGK27371.1"/>
    </source>
</evidence>
<dbReference type="Pfam" id="PF01855">
    <property type="entry name" value="POR_N"/>
    <property type="match status" value="1"/>
</dbReference>
<evidence type="ECO:0000259" key="4">
    <source>
        <dbReference type="Pfam" id="PF17147"/>
    </source>
</evidence>
<gene>
    <name evidence="5" type="ORF">ENS41_00250</name>
</gene>
<protein>
    <submittedName>
        <fullName evidence="5">2-oxoacid:acceptor oxidoreductase subunit alpha</fullName>
    </submittedName>
</protein>
<accession>A0A7C4C9U9</accession>
<dbReference type="PANTHER" id="PTHR32154">
    <property type="entry name" value="PYRUVATE-FLAVODOXIN OXIDOREDUCTASE-RELATED"/>
    <property type="match status" value="1"/>
</dbReference>
<name>A0A7C4C9U9_UNCW3</name>
<feature type="domain" description="Pyruvate flavodoxin/ferredoxin oxidoreductase pyrimidine binding" evidence="3">
    <location>
        <begin position="208"/>
        <end position="444"/>
    </location>
</feature>
<dbReference type="InterPro" id="IPR029061">
    <property type="entry name" value="THDP-binding"/>
</dbReference>
<dbReference type="InterPro" id="IPR002869">
    <property type="entry name" value="Pyrv_flavodox_OxRed_cen"/>
</dbReference>
<organism evidence="5">
    <name type="scientific">candidate division WOR-3 bacterium</name>
    <dbReference type="NCBI Taxonomy" id="2052148"/>
    <lineage>
        <taxon>Bacteria</taxon>
        <taxon>Bacteria division WOR-3</taxon>
    </lineage>
</organism>
<feature type="domain" description="Pyruvate/ketoisovalerate oxidoreductase catalytic" evidence="2">
    <location>
        <begin position="14"/>
        <end position="174"/>
    </location>
</feature>
<dbReference type="InterPro" id="IPR033412">
    <property type="entry name" value="PFOR_II"/>
</dbReference>
<dbReference type="Pfam" id="PF01558">
    <property type="entry name" value="POR"/>
    <property type="match status" value="1"/>
</dbReference>
<dbReference type="InterPro" id="IPR022367">
    <property type="entry name" value="2-oxoacid/accept_OxRdtase_asu"/>
</dbReference>
<dbReference type="InterPro" id="IPR050722">
    <property type="entry name" value="Pyruvate:ferred/Flavod_OxRd"/>
</dbReference>
<reference evidence="5" key="1">
    <citation type="journal article" date="2020" name="mSystems">
        <title>Genome- and Community-Level Interaction Insights into Carbon Utilization and Element Cycling Functions of Hydrothermarchaeota in Hydrothermal Sediment.</title>
        <authorList>
            <person name="Zhou Z."/>
            <person name="Liu Y."/>
            <person name="Xu W."/>
            <person name="Pan J."/>
            <person name="Luo Z.H."/>
            <person name="Li M."/>
        </authorList>
    </citation>
    <scope>NUCLEOTIDE SEQUENCE [LARGE SCALE GENOMIC DNA]</scope>
    <source>
        <strain evidence="5">SpSt-488</strain>
    </source>
</reference>
<evidence type="ECO:0000259" key="3">
    <source>
        <dbReference type="Pfam" id="PF01855"/>
    </source>
</evidence>
<dbReference type="CDD" id="cd07034">
    <property type="entry name" value="TPP_PYR_PFOR_IOR-alpha_like"/>
    <property type="match status" value="1"/>
</dbReference>
<dbReference type="FunFam" id="3.40.50.970:FF:000022">
    <property type="entry name" value="2-oxoglutarate ferredoxin oxidoreductase alpha subunit"/>
    <property type="match status" value="1"/>
</dbReference>
<dbReference type="Gene3D" id="3.40.920.10">
    <property type="entry name" value="Pyruvate-ferredoxin oxidoreductase, PFOR, domain III"/>
    <property type="match status" value="1"/>
</dbReference>
<dbReference type="GO" id="GO:0006979">
    <property type="term" value="P:response to oxidative stress"/>
    <property type="evidence" value="ECO:0007669"/>
    <property type="project" value="TreeGrafter"/>
</dbReference>
<dbReference type="SUPFAM" id="SSF53323">
    <property type="entry name" value="Pyruvate-ferredoxin oxidoreductase, PFOR, domain III"/>
    <property type="match status" value="1"/>
</dbReference>
<dbReference type="AlphaFoldDB" id="A0A7C4C9U9"/>
<dbReference type="InterPro" id="IPR019752">
    <property type="entry name" value="Pyrv/ketoisovalerate_OxRed_cat"/>
</dbReference>
<dbReference type="EMBL" id="DSUT01000008">
    <property type="protein sequence ID" value="HGK27371.1"/>
    <property type="molecule type" value="Genomic_DNA"/>
</dbReference>
<dbReference type="PANTHER" id="PTHR32154:SF20">
    <property type="entry name" value="2-OXOGLUTARATE OXIDOREDUCTASE SUBUNIT KORA"/>
    <property type="match status" value="1"/>
</dbReference>
<dbReference type="NCBIfam" id="TIGR03710">
    <property type="entry name" value="OAFO_sf"/>
    <property type="match status" value="1"/>
</dbReference>
<evidence type="ECO:0000259" key="2">
    <source>
        <dbReference type="Pfam" id="PF01558"/>
    </source>
</evidence>
<dbReference type="Gene3D" id="3.40.50.920">
    <property type="match status" value="1"/>
</dbReference>
<sequence length="574" mass="60965">MAGIDFGLIVTGQAGQGLQVIAQALAGVFVRSGYHVFVSQDVMSRIRGGHNFTRVRIATKPVGADADRAQMLVALDAKLASLHLSELADDGLVLIDPDDGSRPETGHEIVAVPLRRLAREHGREVMTNSVALGAALALLQHDPEALRRPIQELFAGKGQAVADENLACARAGFDFVCAEGRTCRERIPRIAEDAGRLFLTGAQALGLGAIAAGVRLVAGYPMSPATPIFEFCARNAAEAGIAVELVEDEIAAINMALGAAFAGARAMTCTAGGGFCLMNEGLSLAGMTETPVVIMVGMRPGPATGLATRTAQADLLFCLSAGHGEFPRAVLAPADPEQAFHATIRAFRIAEEFQTPVIVLFDQFMADATRTIGNLQLPIANLQSAERQSLPEGAYRRYEASESGVSPFLRPGTKGQLVYVDSDEHNEEGHITESAEVRVRMVEKRARKAGGIAVMLEPPEVWPGPGRKTMVVGFGSTRGAVLEAVERLRGKGLDVGVLHICDIWPFPIDSVRAALEDSRRVITVENNWSGQVARLLRQEAGITAAGSVRRFDGRQFAVAEVAAGIERLAEGKTG</sequence>
<keyword evidence="1" id="KW-0560">Oxidoreductase</keyword>
<dbReference type="InterPro" id="IPR009014">
    <property type="entry name" value="Transketo_C/PFOR_II"/>
</dbReference>